<dbReference type="EMBL" id="BPVZ01000051">
    <property type="protein sequence ID" value="GKV18624.1"/>
    <property type="molecule type" value="Genomic_DNA"/>
</dbReference>
<reference evidence="1 2" key="1">
    <citation type="journal article" date="2021" name="Commun. Biol.">
        <title>The genome of Shorea leprosula (Dipterocarpaceae) highlights the ecological relevance of drought in aseasonal tropical rainforests.</title>
        <authorList>
            <person name="Ng K.K.S."/>
            <person name="Kobayashi M.J."/>
            <person name="Fawcett J.A."/>
            <person name="Hatakeyama M."/>
            <person name="Paape T."/>
            <person name="Ng C.H."/>
            <person name="Ang C.C."/>
            <person name="Tnah L.H."/>
            <person name="Lee C.T."/>
            <person name="Nishiyama T."/>
            <person name="Sese J."/>
            <person name="O'Brien M.J."/>
            <person name="Copetti D."/>
            <person name="Mohd Noor M.I."/>
            <person name="Ong R.C."/>
            <person name="Putra M."/>
            <person name="Sireger I.Z."/>
            <person name="Indrioko S."/>
            <person name="Kosugi Y."/>
            <person name="Izuno A."/>
            <person name="Isagi Y."/>
            <person name="Lee S.L."/>
            <person name="Shimizu K.K."/>
        </authorList>
    </citation>
    <scope>NUCLEOTIDE SEQUENCE [LARGE SCALE GENOMIC DNA]</scope>
    <source>
        <strain evidence="1">214</strain>
    </source>
</reference>
<dbReference type="PANTHER" id="PTHR47365">
    <property type="entry name" value="PLANT PROTEIN, PUTATIVE-RELATED"/>
    <property type="match status" value="1"/>
</dbReference>
<dbReference type="PANTHER" id="PTHR47365:SF1">
    <property type="entry name" value="F-BOX_KELCH-REPEAT PROTEIN"/>
    <property type="match status" value="1"/>
</dbReference>
<gene>
    <name evidence="1" type="ORF">SLEP1_g28977</name>
</gene>
<evidence type="ECO:0000313" key="1">
    <source>
        <dbReference type="EMBL" id="GKV18624.1"/>
    </source>
</evidence>
<dbReference type="Gene3D" id="2.120.10.80">
    <property type="entry name" value="Kelch-type beta propeller"/>
    <property type="match status" value="1"/>
</dbReference>
<name>A0AAV5JVE8_9ROSI</name>
<sequence>MGSLTATVPSPYREFNPSGYRVYASFCPKETDVSNRLECYDPPNNSWSHCSGLATGAPVRCPVRPMGQMCANGGTDRAMSLLVLFVTIKSKWQGASLTWQVRGEFYRLSCMTLWLTRGPPPKMSTMRCKCVGVTWQWKIHVVGGFAERKESDPMMTFVKERSAAEVFDTPVGEWCLVAGMWQLDAPPNQIIEMEGRLFSSGDCLKAWKGHIEAYDGELNMWVEVDGSRFQILNSHTGRH</sequence>
<evidence type="ECO:0000313" key="2">
    <source>
        <dbReference type="Proteomes" id="UP001054252"/>
    </source>
</evidence>
<dbReference type="SUPFAM" id="SSF117281">
    <property type="entry name" value="Kelch motif"/>
    <property type="match status" value="1"/>
</dbReference>
<dbReference type="Proteomes" id="UP001054252">
    <property type="component" value="Unassembled WGS sequence"/>
</dbReference>
<dbReference type="AlphaFoldDB" id="A0AAV5JVE8"/>
<protein>
    <submittedName>
        <fullName evidence="1">Uncharacterized protein</fullName>
    </submittedName>
</protein>
<accession>A0AAV5JVE8</accession>
<keyword evidence="2" id="KW-1185">Reference proteome</keyword>
<proteinExistence type="predicted"/>
<comment type="caution">
    <text evidence="1">The sequence shown here is derived from an EMBL/GenBank/DDBJ whole genome shotgun (WGS) entry which is preliminary data.</text>
</comment>
<dbReference type="InterPro" id="IPR015915">
    <property type="entry name" value="Kelch-typ_b-propeller"/>
</dbReference>
<organism evidence="1 2">
    <name type="scientific">Rubroshorea leprosula</name>
    <dbReference type="NCBI Taxonomy" id="152421"/>
    <lineage>
        <taxon>Eukaryota</taxon>
        <taxon>Viridiplantae</taxon>
        <taxon>Streptophyta</taxon>
        <taxon>Embryophyta</taxon>
        <taxon>Tracheophyta</taxon>
        <taxon>Spermatophyta</taxon>
        <taxon>Magnoliopsida</taxon>
        <taxon>eudicotyledons</taxon>
        <taxon>Gunneridae</taxon>
        <taxon>Pentapetalae</taxon>
        <taxon>rosids</taxon>
        <taxon>malvids</taxon>
        <taxon>Malvales</taxon>
        <taxon>Dipterocarpaceae</taxon>
        <taxon>Rubroshorea</taxon>
    </lineage>
</organism>